<accession>A0A561STQ3</accession>
<proteinExistence type="predicted"/>
<dbReference type="Proteomes" id="UP000321261">
    <property type="component" value="Unassembled WGS sequence"/>
</dbReference>
<feature type="compositionally biased region" description="Basic residues" evidence="1">
    <location>
        <begin position="168"/>
        <end position="183"/>
    </location>
</feature>
<name>A0A561STQ3_9PSEU</name>
<dbReference type="EMBL" id="VIWU01000001">
    <property type="protein sequence ID" value="TWF78212.1"/>
    <property type="molecule type" value="Genomic_DNA"/>
</dbReference>
<organism evidence="2 3">
    <name type="scientific">Pseudonocardia hierapolitana</name>
    <dbReference type="NCBI Taxonomy" id="1128676"/>
    <lineage>
        <taxon>Bacteria</taxon>
        <taxon>Bacillati</taxon>
        <taxon>Actinomycetota</taxon>
        <taxon>Actinomycetes</taxon>
        <taxon>Pseudonocardiales</taxon>
        <taxon>Pseudonocardiaceae</taxon>
        <taxon>Pseudonocardia</taxon>
    </lineage>
</organism>
<evidence type="ECO:0000313" key="3">
    <source>
        <dbReference type="Proteomes" id="UP000321261"/>
    </source>
</evidence>
<sequence>MLSRVSHQRWLLHTTARATSAHRAPRAGPTSTARHKARNPAGELAADLRSRGDRQADGKQVDVRLRDPRLAGRDGAVQVERDVAVDLADLRHHGANDRLEGATGTRSRGAPVMIVPSGLTPHQDHAQGALEIRVDERHRSTSWATAAGIEGPPRDHHGMKHRAWLTHAQRRSRSLRRSPRPAPKRAVLDGTHPRPAVEYRASWSIAQGSNTYRPPAVRYDLHPNDISAAASASAAVPHRARQSHPSE</sequence>
<protein>
    <submittedName>
        <fullName evidence="2">Uncharacterized protein</fullName>
    </submittedName>
</protein>
<dbReference type="AlphaFoldDB" id="A0A561STQ3"/>
<keyword evidence="3" id="KW-1185">Reference proteome</keyword>
<evidence type="ECO:0000313" key="2">
    <source>
        <dbReference type="EMBL" id="TWF78212.1"/>
    </source>
</evidence>
<feature type="compositionally biased region" description="Basic and acidic residues" evidence="1">
    <location>
        <begin position="46"/>
        <end position="62"/>
    </location>
</feature>
<comment type="caution">
    <text evidence="2">The sequence shown here is derived from an EMBL/GenBank/DDBJ whole genome shotgun (WGS) entry which is preliminary data.</text>
</comment>
<gene>
    <name evidence="2" type="ORF">FHX44_114132</name>
</gene>
<reference evidence="2 3" key="1">
    <citation type="submission" date="2019-06" db="EMBL/GenBank/DDBJ databases">
        <title>Sequencing the genomes of 1000 actinobacteria strains.</title>
        <authorList>
            <person name="Klenk H.-P."/>
        </authorList>
    </citation>
    <scope>NUCLEOTIDE SEQUENCE [LARGE SCALE GENOMIC DNA]</scope>
    <source>
        <strain evidence="2 3">DSM 45671</strain>
    </source>
</reference>
<feature type="region of interest" description="Disordered" evidence="1">
    <location>
        <begin position="14"/>
        <end position="62"/>
    </location>
</feature>
<evidence type="ECO:0000256" key="1">
    <source>
        <dbReference type="SAM" id="MobiDB-lite"/>
    </source>
</evidence>
<feature type="region of interest" description="Disordered" evidence="1">
    <location>
        <begin position="168"/>
        <end position="193"/>
    </location>
</feature>